<keyword evidence="3" id="KW-1185">Reference proteome</keyword>
<protein>
    <submittedName>
        <fullName evidence="2">Uncharacterized protein</fullName>
    </submittedName>
</protein>
<dbReference type="InParanoid" id="E4WVG3"/>
<sequence>MHRNFAPLKTMNQGGQRSNAAALSVAETEYPITREQHLAIQSDLLKNDEFAFFFNEIKDDKLRLEEVIREMKDNLSKFSKLNAKKSALTDIQMALARGEVLHPEDQAIWDEGEDRIKAEILEQKEKDRQLRKEKIEIKQMIEKNELDIQKFCLNNIQQTFSYEKGGRYFRVGRGAAELTQPLGESLREVGMAFRSLVTCADDLRTLTYTKARDIVVRYEKAVGPHHRDLTSIQDILKKMRDWPKMSRFQWCSCVRSLCDETLLNDFVSTVDSITASEDGSMDMGNSLDPVEEGLQLVAQDRSLPQKRMVIAKKLAAMKNFCTEEEHERYSPYYASGSGSASGHSGQNNQKHKKGNNKAQNQRGGKKHKGNNQKKVNSPGNKQDGPYQKKAKKSKEGFRPVADQK</sequence>
<dbReference type="OrthoDB" id="10604889at2759"/>
<feature type="compositionally biased region" description="Low complexity" evidence="1">
    <location>
        <begin position="332"/>
        <end position="348"/>
    </location>
</feature>
<gene>
    <name evidence="2" type="ORF">GSOID_T00008869001</name>
</gene>
<dbReference type="AlphaFoldDB" id="E4WVG3"/>
<dbReference type="Proteomes" id="UP000001307">
    <property type="component" value="Unassembled WGS sequence"/>
</dbReference>
<feature type="region of interest" description="Disordered" evidence="1">
    <location>
        <begin position="332"/>
        <end position="404"/>
    </location>
</feature>
<dbReference type="EMBL" id="FN653017">
    <property type="protein sequence ID" value="CBY21116.1"/>
    <property type="molecule type" value="Genomic_DNA"/>
</dbReference>
<proteinExistence type="predicted"/>
<evidence type="ECO:0000313" key="3">
    <source>
        <dbReference type="Proteomes" id="UP000001307"/>
    </source>
</evidence>
<feature type="compositionally biased region" description="Basic and acidic residues" evidence="1">
    <location>
        <begin position="393"/>
        <end position="404"/>
    </location>
</feature>
<accession>E4WVG3</accession>
<name>E4WVG3_OIKDI</name>
<organism evidence="2">
    <name type="scientific">Oikopleura dioica</name>
    <name type="common">Tunicate</name>
    <dbReference type="NCBI Taxonomy" id="34765"/>
    <lineage>
        <taxon>Eukaryota</taxon>
        <taxon>Metazoa</taxon>
        <taxon>Chordata</taxon>
        <taxon>Tunicata</taxon>
        <taxon>Appendicularia</taxon>
        <taxon>Copelata</taxon>
        <taxon>Oikopleuridae</taxon>
        <taxon>Oikopleura</taxon>
    </lineage>
</organism>
<evidence type="ECO:0000256" key="1">
    <source>
        <dbReference type="SAM" id="MobiDB-lite"/>
    </source>
</evidence>
<reference evidence="2" key="1">
    <citation type="journal article" date="2010" name="Science">
        <title>Plasticity of animal genome architecture unmasked by rapid evolution of a pelagic tunicate.</title>
        <authorList>
            <person name="Denoeud F."/>
            <person name="Henriet S."/>
            <person name="Mungpakdee S."/>
            <person name="Aury J.M."/>
            <person name="Da Silva C."/>
            <person name="Brinkmann H."/>
            <person name="Mikhaleva J."/>
            <person name="Olsen L.C."/>
            <person name="Jubin C."/>
            <person name="Canestro C."/>
            <person name="Bouquet J.M."/>
            <person name="Danks G."/>
            <person name="Poulain J."/>
            <person name="Campsteijn C."/>
            <person name="Adamski M."/>
            <person name="Cross I."/>
            <person name="Yadetie F."/>
            <person name="Muffato M."/>
            <person name="Louis A."/>
            <person name="Butcher S."/>
            <person name="Tsagkogeorga G."/>
            <person name="Konrad A."/>
            <person name="Singh S."/>
            <person name="Jensen M.F."/>
            <person name="Cong E.H."/>
            <person name="Eikeseth-Otteraa H."/>
            <person name="Noel B."/>
            <person name="Anthouard V."/>
            <person name="Porcel B.M."/>
            <person name="Kachouri-Lafond R."/>
            <person name="Nishino A."/>
            <person name="Ugolini M."/>
            <person name="Chourrout P."/>
            <person name="Nishida H."/>
            <person name="Aasland R."/>
            <person name="Huzurbazar S."/>
            <person name="Westhof E."/>
            <person name="Delsuc F."/>
            <person name="Lehrach H."/>
            <person name="Reinhardt R."/>
            <person name="Weissenbach J."/>
            <person name="Roy S.W."/>
            <person name="Artiguenave F."/>
            <person name="Postlethwait J.H."/>
            <person name="Manak J.R."/>
            <person name="Thompson E.M."/>
            <person name="Jaillon O."/>
            <person name="Du Pasquier L."/>
            <person name="Boudinot P."/>
            <person name="Liberles D.A."/>
            <person name="Volff J.N."/>
            <person name="Philippe H."/>
            <person name="Lenhard B."/>
            <person name="Roest Crollius H."/>
            <person name="Wincker P."/>
            <person name="Chourrout D."/>
        </authorList>
    </citation>
    <scope>NUCLEOTIDE SEQUENCE [LARGE SCALE GENOMIC DNA]</scope>
</reference>
<evidence type="ECO:0000313" key="2">
    <source>
        <dbReference type="EMBL" id="CBY21116.1"/>
    </source>
</evidence>